<keyword evidence="2" id="KW-0687">Ribonucleoprotein</keyword>
<accession>A0A6J2YFV1</accession>
<proteinExistence type="predicted"/>
<dbReference type="CTD" id="64965"/>
<name>A0A6J2YFV1_SITOR</name>
<keyword evidence="2" id="KW-0689">Ribosomal protein</keyword>
<evidence type="ECO:0000313" key="2">
    <source>
        <dbReference type="RefSeq" id="XP_030762838.1"/>
    </source>
</evidence>
<gene>
    <name evidence="2" type="primary">LOC115887513</name>
</gene>
<dbReference type="InParanoid" id="A0A6J2YFV1"/>
<dbReference type="GeneID" id="115887513"/>
<organism evidence="1 2">
    <name type="scientific">Sitophilus oryzae</name>
    <name type="common">Rice weevil</name>
    <name type="synonym">Curculio oryzae</name>
    <dbReference type="NCBI Taxonomy" id="7048"/>
    <lineage>
        <taxon>Eukaryota</taxon>
        <taxon>Metazoa</taxon>
        <taxon>Ecdysozoa</taxon>
        <taxon>Arthropoda</taxon>
        <taxon>Hexapoda</taxon>
        <taxon>Insecta</taxon>
        <taxon>Pterygota</taxon>
        <taxon>Neoptera</taxon>
        <taxon>Endopterygota</taxon>
        <taxon>Coleoptera</taxon>
        <taxon>Polyphaga</taxon>
        <taxon>Cucujiformia</taxon>
        <taxon>Curculionidae</taxon>
        <taxon>Dryophthorinae</taxon>
        <taxon>Sitophilus</taxon>
    </lineage>
</organism>
<keyword evidence="1" id="KW-1185">Reference proteome</keyword>
<reference evidence="2" key="1">
    <citation type="submission" date="2025-08" db="UniProtKB">
        <authorList>
            <consortium name="RefSeq"/>
        </authorList>
    </citation>
    <scope>IDENTIFICATION</scope>
    <source>
        <tissue evidence="2">Gonads</tissue>
    </source>
</reference>
<dbReference type="FunCoup" id="A0A6J2YFV1">
    <property type="interactions" value="881"/>
</dbReference>
<dbReference type="OrthoDB" id="10254627at2759"/>
<sequence>MKAYLERAREHNQFMAKQQHQYEIGKRHLANMMGENPETFTQKDIDEAIEYLFPSGLYDKKARPLMKPPEEVFPQRKAAEFDETDAMIRKGLQPDPNMALDISGYQWIDKRALEVQVVETLSDRDYNSFINALERLSQLPYSYREKEFIFQFNKPLMSHTKTYDAIKPHIDQDGNQIVTVYECLRKSARGTVTLKVPGTGKITINGENITYFKDMQSRDQNKDLSHKWF</sequence>
<dbReference type="GO" id="GO:0005840">
    <property type="term" value="C:ribosome"/>
    <property type="evidence" value="ECO:0007669"/>
    <property type="project" value="UniProtKB-KW"/>
</dbReference>
<dbReference type="AlphaFoldDB" id="A0A6J2YFV1"/>
<dbReference type="KEGG" id="soy:115887513"/>
<evidence type="ECO:0000313" key="1">
    <source>
        <dbReference type="Proteomes" id="UP000504635"/>
    </source>
</evidence>
<protein>
    <submittedName>
        <fullName evidence="2">28S ribosomal protein S9, mitochondrial</fullName>
    </submittedName>
</protein>
<dbReference type="Proteomes" id="UP000504635">
    <property type="component" value="Unplaced"/>
</dbReference>
<dbReference type="RefSeq" id="XP_030762838.1">
    <property type="nucleotide sequence ID" value="XM_030906978.1"/>
</dbReference>